<feature type="repeat" description="WD" evidence="3">
    <location>
        <begin position="508"/>
        <end position="543"/>
    </location>
</feature>
<protein>
    <submittedName>
        <fullName evidence="5">WD repeat domain protein</fullName>
    </submittedName>
</protein>
<dbReference type="Gene3D" id="2.130.10.10">
    <property type="entry name" value="YVTN repeat-like/Quinoprotein amine dehydrogenase"/>
    <property type="match status" value="1"/>
</dbReference>
<dbReference type="PROSITE" id="PS50082">
    <property type="entry name" value="WD_REPEATS_2"/>
    <property type="match status" value="1"/>
</dbReference>
<organism evidence="5 6">
    <name type="scientific">Spraguea lophii (strain 42_110)</name>
    <name type="common">Microsporidian parasite</name>
    <dbReference type="NCBI Taxonomy" id="1358809"/>
    <lineage>
        <taxon>Eukaryota</taxon>
        <taxon>Fungi</taxon>
        <taxon>Fungi incertae sedis</taxon>
        <taxon>Microsporidia</taxon>
        <taxon>Spragueidae</taxon>
        <taxon>Spraguea</taxon>
    </lineage>
</organism>
<evidence type="ECO:0000256" key="2">
    <source>
        <dbReference type="ARBA" id="ARBA00022737"/>
    </source>
</evidence>
<dbReference type="VEuPathDB" id="MicrosporidiaDB:SLOPH_2066"/>
<reference evidence="6" key="1">
    <citation type="journal article" date="2013" name="PLoS Genet.">
        <title>The genome of Spraguea lophii and the basis of host-microsporidian interactions.</title>
        <authorList>
            <person name="Campbell S.E."/>
            <person name="Williams T.A."/>
            <person name="Yousuf A."/>
            <person name="Soanes D.M."/>
            <person name="Paszkiewicz K.H."/>
            <person name="Williams B.A.P."/>
        </authorList>
    </citation>
    <scope>NUCLEOTIDE SEQUENCE [LARGE SCALE GENOMIC DNA]</scope>
    <source>
        <strain evidence="6">42_110</strain>
    </source>
</reference>
<accession>S7XS50</accession>
<gene>
    <name evidence="5" type="ORF">SLOPH_2066</name>
</gene>
<dbReference type="PROSITE" id="PS50294">
    <property type="entry name" value="WD_REPEATS_REGION"/>
    <property type="match status" value="1"/>
</dbReference>
<dbReference type="InterPro" id="IPR001680">
    <property type="entry name" value="WD40_rpt"/>
</dbReference>
<dbReference type="SUPFAM" id="SSF50998">
    <property type="entry name" value="Quinoprotein alcohol dehydrogenase-like"/>
    <property type="match status" value="1"/>
</dbReference>
<evidence type="ECO:0000313" key="5">
    <source>
        <dbReference type="EMBL" id="EPR78718.1"/>
    </source>
</evidence>
<evidence type="ECO:0000313" key="6">
    <source>
        <dbReference type="Proteomes" id="UP000014978"/>
    </source>
</evidence>
<evidence type="ECO:0000256" key="3">
    <source>
        <dbReference type="PROSITE-ProRule" id="PRU00221"/>
    </source>
</evidence>
<keyword evidence="6" id="KW-1185">Reference proteome</keyword>
<dbReference type="EMBL" id="ATCN01000591">
    <property type="protein sequence ID" value="EPR78718.1"/>
    <property type="molecule type" value="Genomic_DNA"/>
</dbReference>
<dbReference type="AlphaFoldDB" id="S7XS50"/>
<dbReference type="PANTHER" id="PTHR19848">
    <property type="entry name" value="WD40 REPEAT PROTEIN"/>
    <property type="match status" value="1"/>
</dbReference>
<comment type="caution">
    <text evidence="5">The sequence shown here is derived from an EMBL/GenBank/DDBJ whole genome shotgun (WGS) entry which is preliminary data.</text>
</comment>
<feature type="region of interest" description="Disordered" evidence="4">
    <location>
        <begin position="185"/>
        <end position="220"/>
    </location>
</feature>
<feature type="compositionally biased region" description="Low complexity" evidence="4">
    <location>
        <begin position="195"/>
        <end position="220"/>
    </location>
</feature>
<dbReference type="InterPro" id="IPR015943">
    <property type="entry name" value="WD40/YVTN_repeat-like_dom_sf"/>
</dbReference>
<dbReference type="InterPro" id="IPR019775">
    <property type="entry name" value="WD40_repeat_CS"/>
</dbReference>
<proteinExistence type="predicted"/>
<dbReference type="PANTHER" id="PTHR19848:SF8">
    <property type="entry name" value="F-BOX AND WD REPEAT DOMAIN CONTAINING 7"/>
    <property type="match status" value="1"/>
</dbReference>
<dbReference type="InterPro" id="IPR011047">
    <property type="entry name" value="Quinoprotein_ADH-like_sf"/>
</dbReference>
<sequence>MYRTSIIDILDSLRKEFDILIQENIALKQHIKELEDKYTYHITEINKARMYILELQDIINNKEHREYKDSRINEHRENSIKEINSRESSDYYNNTNNNTNNNISNNTFTSNKSIPNNNINIPDYKLLKLGYDWRIEGTPILNIFLKSSISYFKIISDIYVYRNKNNMIIGIINNKRAYLITNGNEDNEESKDDNNSNNNNRNDNSKYNNNENNNKNITSSRNTTNKIKYYTFYEDKIINYIPNRDKEIMKEPEHNILINNDYVYILCKEKKYKNKIINIIKRYSMKDKILINKIEVEECQNIKIIEDNIIVSNNFHIKVYDINLNLISDSNRDDEGNNININNVVLIASTLTYCYGITTEKKIIVFEYKNNKIKECKIDNNLDNKNIISIDIYNDHDSNINNSKYKNINDKNIIGYLVMGCSDGIIYLYGIGEDLELSLLNEYNHYSIIYSVRFLRINNEDNNRNNDTIKDKINVDDDNITDGIYIISSGKDCSYKLWSISDKNMVRCMGHRDAIYKINSCNTDLVTVSADGRLRVWEIENIK</sequence>
<evidence type="ECO:0000256" key="4">
    <source>
        <dbReference type="SAM" id="MobiDB-lite"/>
    </source>
</evidence>
<dbReference type="HOGENOM" id="CLU_501701_0_0_1"/>
<dbReference type="InParanoid" id="S7XS50"/>
<name>S7XS50_SPRLO</name>
<keyword evidence="2" id="KW-0677">Repeat</keyword>
<dbReference type="Proteomes" id="UP000014978">
    <property type="component" value="Unassembled WGS sequence"/>
</dbReference>
<keyword evidence="1 3" id="KW-0853">WD repeat</keyword>
<evidence type="ECO:0000256" key="1">
    <source>
        <dbReference type="ARBA" id="ARBA00022574"/>
    </source>
</evidence>
<dbReference type="PROSITE" id="PS00678">
    <property type="entry name" value="WD_REPEATS_1"/>
    <property type="match status" value="1"/>
</dbReference>
<dbReference type="SMART" id="SM00320">
    <property type="entry name" value="WD40"/>
    <property type="match status" value="3"/>
</dbReference>